<reference evidence="3 4" key="1">
    <citation type="submission" date="2024-01" db="EMBL/GenBank/DDBJ databases">
        <title>Characterization of antibiotic resistant novel bacterial strains and their environmental applications.</title>
        <authorList>
            <person name="Manzoor S."/>
            <person name="Abbas S."/>
            <person name="Arshad M."/>
            <person name="Ahmed I."/>
        </authorList>
    </citation>
    <scope>NUCLEOTIDE SEQUENCE [LARGE SCALE GENOMIC DNA]</scope>
    <source>
        <strain evidence="3 4">NCCP-602</strain>
    </source>
</reference>
<dbReference type="EMBL" id="BAAAAF010000028">
    <property type="protein sequence ID" value="GAA0037432.1"/>
    <property type="molecule type" value="Genomic_DNA"/>
</dbReference>
<keyword evidence="2" id="KW-0472">Membrane</keyword>
<feature type="compositionally biased region" description="Basic and acidic residues" evidence="1">
    <location>
        <begin position="20"/>
        <end position="38"/>
    </location>
</feature>
<evidence type="ECO:0000256" key="1">
    <source>
        <dbReference type="SAM" id="MobiDB-lite"/>
    </source>
</evidence>
<evidence type="ECO:0000313" key="4">
    <source>
        <dbReference type="Proteomes" id="UP001498238"/>
    </source>
</evidence>
<gene>
    <name evidence="3" type="ORF">NCCP602_33940</name>
</gene>
<keyword evidence="4" id="KW-1185">Reference proteome</keyword>
<evidence type="ECO:0000313" key="3">
    <source>
        <dbReference type="EMBL" id="GAA0037432.1"/>
    </source>
</evidence>
<feature type="transmembrane region" description="Helical" evidence="2">
    <location>
        <begin position="82"/>
        <end position="100"/>
    </location>
</feature>
<proteinExistence type="predicted"/>
<protein>
    <submittedName>
        <fullName evidence="3">Uncharacterized protein</fullName>
    </submittedName>
</protein>
<dbReference type="RefSeq" id="WP_339394048.1">
    <property type="nucleotide sequence ID" value="NZ_BAAAAF010000028.1"/>
</dbReference>
<organism evidence="3 4">
    <name type="scientific">Brevibacterium metallidurans</name>
    <dbReference type="NCBI Taxonomy" id="1482676"/>
    <lineage>
        <taxon>Bacteria</taxon>
        <taxon>Bacillati</taxon>
        <taxon>Actinomycetota</taxon>
        <taxon>Actinomycetes</taxon>
        <taxon>Micrococcales</taxon>
        <taxon>Brevibacteriaceae</taxon>
        <taxon>Brevibacterium</taxon>
    </lineage>
</organism>
<name>A0ABP3CBZ4_9MICO</name>
<keyword evidence="2" id="KW-0812">Transmembrane</keyword>
<comment type="caution">
    <text evidence="3">The sequence shown here is derived from an EMBL/GenBank/DDBJ whole genome shotgun (WGS) entry which is preliminary data.</text>
</comment>
<dbReference type="Proteomes" id="UP001498238">
    <property type="component" value="Unassembled WGS sequence"/>
</dbReference>
<feature type="transmembrane region" description="Helical" evidence="2">
    <location>
        <begin position="55"/>
        <end position="76"/>
    </location>
</feature>
<evidence type="ECO:0000256" key="2">
    <source>
        <dbReference type="SAM" id="Phobius"/>
    </source>
</evidence>
<sequence length="119" mass="12924">MSDERNVVPSDEAAAGSRGAEARGMEADADSRGKEAARVSRGAGGGLVRTILRRIGYTLLGILLYAIAMNMFSGYPEIGSQWINRAATLAIVIFAAVVFIRDERRRSREDEDDPHADAR</sequence>
<accession>A0ABP3CBZ4</accession>
<keyword evidence="2" id="KW-1133">Transmembrane helix</keyword>
<feature type="region of interest" description="Disordered" evidence="1">
    <location>
        <begin position="1"/>
        <end position="38"/>
    </location>
</feature>